<dbReference type="Proteomes" id="UP000036987">
    <property type="component" value="Unassembled WGS sequence"/>
</dbReference>
<dbReference type="OrthoDB" id="723791at2759"/>
<evidence type="ECO:0000256" key="1">
    <source>
        <dbReference type="SAM" id="MobiDB-lite"/>
    </source>
</evidence>
<comment type="caution">
    <text evidence="2">The sequence shown here is derived from an EMBL/GenBank/DDBJ whole genome shotgun (WGS) entry which is preliminary data.</text>
</comment>
<reference evidence="3" key="1">
    <citation type="journal article" date="2016" name="Nature">
        <title>The genome of the seagrass Zostera marina reveals angiosperm adaptation to the sea.</title>
        <authorList>
            <person name="Olsen J.L."/>
            <person name="Rouze P."/>
            <person name="Verhelst B."/>
            <person name="Lin Y.-C."/>
            <person name="Bayer T."/>
            <person name="Collen J."/>
            <person name="Dattolo E."/>
            <person name="De Paoli E."/>
            <person name="Dittami S."/>
            <person name="Maumus F."/>
            <person name="Michel G."/>
            <person name="Kersting A."/>
            <person name="Lauritano C."/>
            <person name="Lohaus R."/>
            <person name="Toepel M."/>
            <person name="Tonon T."/>
            <person name="Vanneste K."/>
            <person name="Amirebrahimi M."/>
            <person name="Brakel J."/>
            <person name="Bostroem C."/>
            <person name="Chovatia M."/>
            <person name="Grimwood J."/>
            <person name="Jenkins J.W."/>
            <person name="Jueterbock A."/>
            <person name="Mraz A."/>
            <person name="Stam W.T."/>
            <person name="Tice H."/>
            <person name="Bornberg-Bauer E."/>
            <person name="Green P.J."/>
            <person name="Pearson G.A."/>
            <person name="Procaccini G."/>
            <person name="Duarte C.M."/>
            <person name="Schmutz J."/>
            <person name="Reusch T.B.H."/>
            <person name="Van de Peer Y."/>
        </authorList>
    </citation>
    <scope>NUCLEOTIDE SEQUENCE [LARGE SCALE GENOMIC DNA]</scope>
    <source>
        <strain evidence="3">cv. Finnish</strain>
    </source>
</reference>
<name>A0A0K9PKH1_ZOSMR</name>
<keyword evidence="3" id="KW-1185">Reference proteome</keyword>
<dbReference type="PANTHER" id="PTHR34835">
    <property type="entry name" value="OS07G0283600 PROTEIN-RELATED"/>
    <property type="match status" value="1"/>
</dbReference>
<feature type="region of interest" description="Disordered" evidence="1">
    <location>
        <begin position="266"/>
        <end position="299"/>
    </location>
</feature>
<feature type="compositionally biased region" description="Polar residues" evidence="1">
    <location>
        <begin position="275"/>
        <end position="290"/>
    </location>
</feature>
<dbReference type="STRING" id="29655.A0A0K9PKH1"/>
<protein>
    <recommendedName>
        <fullName evidence="4">Aminotransferase-like plant mobile domain-containing protein</fullName>
    </recommendedName>
</protein>
<proteinExistence type="predicted"/>
<feature type="region of interest" description="Disordered" evidence="1">
    <location>
        <begin position="324"/>
        <end position="344"/>
    </location>
</feature>
<sequence>MSDHIGTRLSATVKIKLMHTPFHHFMDAGALVVDSMLLDDICGRYLGASQFGFGAFVLTCTDEDFGKILGLPHTGRKIDLLDASSKGTSNSRRFYKDHLHGKILTRQKIGVMFRDLANSLANSSVDEGDVVRLYLCLLFSDFLFTNARCTLRRKIISFIEDLEDIRSYNWAGAIQDVTFSNIDYCRTRVLERESGGRAASVYMMGCPAALMVWALEHTRVAEPGRPDGYLPYQRWVDFRTDGPFELAKLGPNLVSEVPRTYELAGEDADMDTESFTEGQTSSSDCDNTSNEADDSVQDDSDAHVEEFSDDMTYNSSSIRTPEIVGRGLCSESSNKPKRQTDLDGSMRGRNLLEELDNVFDAIEGNPQVPHISDEIHGMSEHVSVETDRWWYYPCNQQQEVCLDYDCNGRQRESRVNETTNEMSFFSSCPGLSDIDIYGNPEHGGLQVECSEDSRDNIFPKRTNPGYLTATLPSYPEEQGPPMDTPFVVDADGYIMCVDRVPNLWSEVEGRGADPLPQFDVDQFEFEGASPAQVPKLGNVHIVVKRWLSGVRICLVEMRESRMY</sequence>
<evidence type="ECO:0008006" key="4">
    <source>
        <dbReference type="Google" id="ProtNLM"/>
    </source>
</evidence>
<evidence type="ECO:0000313" key="3">
    <source>
        <dbReference type="Proteomes" id="UP000036987"/>
    </source>
</evidence>
<gene>
    <name evidence="2" type="ORF">ZOSMA_22G00140</name>
</gene>
<evidence type="ECO:0000313" key="2">
    <source>
        <dbReference type="EMBL" id="KMZ68730.1"/>
    </source>
</evidence>
<dbReference type="AlphaFoldDB" id="A0A0K9PKH1"/>
<dbReference type="EMBL" id="LFYR01000811">
    <property type="protein sequence ID" value="KMZ68730.1"/>
    <property type="molecule type" value="Genomic_DNA"/>
</dbReference>
<accession>A0A0K9PKH1</accession>
<dbReference type="PANTHER" id="PTHR34835:SF81">
    <property type="entry name" value="OS06G0475900 PROTEIN"/>
    <property type="match status" value="1"/>
</dbReference>
<organism evidence="2 3">
    <name type="scientific">Zostera marina</name>
    <name type="common">Eelgrass</name>
    <dbReference type="NCBI Taxonomy" id="29655"/>
    <lineage>
        <taxon>Eukaryota</taxon>
        <taxon>Viridiplantae</taxon>
        <taxon>Streptophyta</taxon>
        <taxon>Embryophyta</taxon>
        <taxon>Tracheophyta</taxon>
        <taxon>Spermatophyta</taxon>
        <taxon>Magnoliopsida</taxon>
        <taxon>Liliopsida</taxon>
        <taxon>Zosteraceae</taxon>
        <taxon>Zostera</taxon>
    </lineage>
</organism>